<reference evidence="1 2" key="1">
    <citation type="submission" date="2024-01" db="EMBL/GenBank/DDBJ databases">
        <title>A draft genome for a cacao thread blight-causing isolate of Paramarasmius palmivorus.</title>
        <authorList>
            <person name="Baruah I.K."/>
            <person name="Bukari Y."/>
            <person name="Amoako-Attah I."/>
            <person name="Meinhardt L.W."/>
            <person name="Bailey B.A."/>
            <person name="Cohen S.P."/>
        </authorList>
    </citation>
    <scope>NUCLEOTIDE SEQUENCE [LARGE SCALE GENOMIC DNA]</scope>
    <source>
        <strain evidence="1 2">GH-12</strain>
    </source>
</reference>
<gene>
    <name evidence="1" type="ORF">VNI00_010825</name>
</gene>
<evidence type="ECO:0000313" key="2">
    <source>
        <dbReference type="Proteomes" id="UP001383192"/>
    </source>
</evidence>
<accession>A0AAW0CFR0</accession>
<sequence>MAFVGSSSISIAGDAVNVVHGDQVNNTVVVRRTRKKIKTEPTLYDEFRNVRLGDIYRTREIGQGTIIIHQKGTRTPLRVDQSVSVAKVQDTSSKYTVVAYRGPNAHIVSIRSQPQ</sequence>
<organism evidence="1 2">
    <name type="scientific">Paramarasmius palmivorus</name>
    <dbReference type="NCBI Taxonomy" id="297713"/>
    <lineage>
        <taxon>Eukaryota</taxon>
        <taxon>Fungi</taxon>
        <taxon>Dikarya</taxon>
        <taxon>Basidiomycota</taxon>
        <taxon>Agaricomycotina</taxon>
        <taxon>Agaricomycetes</taxon>
        <taxon>Agaricomycetidae</taxon>
        <taxon>Agaricales</taxon>
        <taxon>Marasmiineae</taxon>
        <taxon>Marasmiaceae</taxon>
        <taxon>Paramarasmius</taxon>
    </lineage>
</organism>
<dbReference type="AlphaFoldDB" id="A0AAW0CFR0"/>
<keyword evidence="2" id="KW-1185">Reference proteome</keyword>
<comment type="caution">
    <text evidence="1">The sequence shown here is derived from an EMBL/GenBank/DDBJ whole genome shotgun (WGS) entry which is preliminary data.</text>
</comment>
<evidence type="ECO:0000313" key="1">
    <source>
        <dbReference type="EMBL" id="KAK7037612.1"/>
    </source>
</evidence>
<dbReference type="EMBL" id="JAYKXP010000045">
    <property type="protein sequence ID" value="KAK7037612.1"/>
    <property type="molecule type" value="Genomic_DNA"/>
</dbReference>
<protein>
    <submittedName>
        <fullName evidence="1">Uncharacterized protein</fullName>
    </submittedName>
</protein>
<dbReference type="Proteomes" id="UP001383192">
    <property type="component" value="Unassembled WGS sequence"/>
</dbReference>
<name>A0AAW0CFR0_9AGAR</name>
<proteinExistence type="predicted"/>